<dbReference type="Proteomes" id="UP000463388">
    <property type="component" value="Unassembled WGS sequence"/>
</dbReference>
<comment type="similarity">
    <text evidence="1">Belongs to the sigma-70 factor family. ECF subfamily.</text>
</comment>
<evidence type="ECO:0000256" key="3">
    <source>
        <dbReference type="ARBA" id="ARBA00023082"/>
    </source>
</evidence>
<dbReference type="GO" id="GO:0016987">
    <property type="term" value="F:sigma factor activity"/>
    <property type="evidence" value="ECO:0007669"/>
    <property type="project" value="UniProtKB-KW"/>
</dbReference>
<dbReference type="InterPro" id="IPR014284">
    <property type="entry name" value="RNA_pol_sigma-70_dom"/>
</dbReference>
<dbReference type="Gene3D" id="1.10.10.10">
    <property type="entry name" value="Winged helix-like DNA-binding domain superfamily/Winged helix DNA-binding domain"/>
    <property type="match status" value="1"/>
</dbReference>
<evidence type="ECO:0000259" key="7">
    <source>
        <dbReference type="Pfam" id="PF04545"/>
    </source>
</evidence>
<feature type="region of interest" description="Disordered" evidence="6">
    <location>
        <begin position="214"/>
        <end position="249"/>
    </location>
</feature>
<keyword evidence="9" id="KW-1185">Reference proteome</keyword>
<dbReference type="CDD" id="cd06171">
    <property type="entry name" value="Sigma70_r4"/>
    <property type="match status" value="1"/>
</dbReference>
<organism evidence="8 9">
    <name type="scientific">Adlercreutzia mucosicola</name>
    <dbReference type="NCBI Taxonomy" id="580026"/>
    <lineage>
        <taxon>Bacteria</taxon>
        <taxon>Bacillati</taxon>
        <taxon>Actinomycetota</taxon>
        <taxon>Coriobacteriia</taxon>
        <taxon>Eggerthellales</taxon>
        <taxon>Eggerthellaceae</taxon>
        <taxon>Adlercreutzia</taxon>
    </lineage>
</organism>
<dbReference type="AlphaFoldDB" id="A0A6N8JKX3"/>
<evidence type="ECO:0000313" key="9">
    <source>
        <dbReference type="Proteomes" id="UP000463388"/>
    </source>
</evidence>
<accession>A0A6N8JKX3</accession>
<feature type="domain" description="RNA polymerase sigma-70 region 4" evidence="7">
    <location>
        <begin position="262"/>
        <end position="309"/>
    </location>
</feature>
<dbReference type="GO" id="GO:0006352">
    <property type="term" value="P:DNA-templated transcription initiation"/>
    <property type="evidence" value="ECO:0007669"/>
    <property type="project" value="InterPro"/>
</dbReference>
<protein>
    <submittedName>
        <fullName evidence="8">Sigma-70 family RNA polymerase sigma factor</fullName>
    </submittedName>
</protein>
<dbReference type="PANTHER" id="PTHR43133:SF8">
    <property type="entry name" value="RNA POLYMERASE SIGMA FACTOR HI_1459-RELATED"/>
    <property type="match status" value="1"/>
</dbReference>
<evidence type="ECO:0000313" key="8">
    <source>
        <dbReference type="EMBL" id="MVX60551.1"/>
    </source>
</evidence>
<evidence type="ECO:0000256" key="6">
    <source>
        <dbReference type="SAM" id="MobiDB-lite"/>
    </source>
</evidence>
<keyword evidence="2" id="KW-0805">Transcription regulation</keyword>
<comment type="caution">
    <text evidence="8">The sequence shown here is derived from an EMBL/GenBank/DDBJ whole genome shotgun (WGS) entry which is preliminary data.</text>
</comment>
<dbReference type="GO" id="GO:0003677">
    <property type="term" value="F:DNA binding"/>
    <property type="evidence" value="ECO:0007669"/>
    <property type="project" value="UniProtKB-KW"/>
</dbReference>
<evidence type="ECO:0000256" key="1">
    <source>
        <dbReference type="ARBA" id="ARBA00010641"/>
    </source>
</evidence>
<keyword evidence="4" id="KW-0238">DNA-binding</keyword>
<name>A0A6N8JKX3_9ACTN</name>
<dbReference type="InterPro" id="IPR036388">
    <property type="entry name" value="WH-like_DNA-bd_sf"/>
</dbReference>
<dbReference type="Pfam" id="PF04545">
    <property type="entry name" value="Sigma70_r4"/>
    <property type="match status" value="1"/>
</dbReference>
<dbReference type="SUPFAM" id="SSF88659">
    <property type="entry name" value="Sigma3 and sigma4 domains of RNA polymerase sigma factors"/>
    <property type="match status" value="1"/>
</dbReference>
<dbReference type="InterPro" id="IPR013325">
    <property type="entry name" value="RNA_pol_sigma_r2"/>
</dbReference>
<feature type="region of interest" description="Disordered" evidence="6">
    <location>
        <begin position="1"/>
        <end position="29"/>
    </location>
</feature>
<keyword evidence="3" id="KW-0731">Sigma factor</keyword>
<dbReference type="NCBIfam" id="TIGR02937">
    <property type="entry name" value="sigma70-ECF"/>
    <property type="match status" value="1"/>
</dbReference>
<reference evidence="8 9" key="1">
    <citation type="submission" date="2019-12" db="EMBL/GenBank/DDBJ databases">
        <title>Microbes associate with the intestines of laboratory mice.</title>
        <authorList>
            <person name="Navarre W."/>
            <person name="Wong E."/>
        </authorList>
    </citation>
    <scope>NUCLEOTIDE SEQUENCE [LARGE SCALE GENOMIC DNA]</scope>
    <source>
        <strain evidence="8 9">NM66_B29</strain>
    </source>
</reference>
<dbReference type="SUPFAM" id="SSF88946">
    <property type="entry name" value="Sigma2 domain of RNA polymerase sigma factors"/>
    <property type="match status" value="1"/>
</dbReference>
<feature type="region of interest" description="Disordered" evidence="6">
    <location>
        <begin position="463"/>
        <end position="493"/>
    </location>
</feature>
<evidence type="ECO:0000256" key="5">
    <source>
        <dbReference type="ARBA" id="ARBA00023163"/>
    </source>
</evidence>
<dbReference type="InterPro" id="IPR013324">
    <property type="entry name" value="RNA_pol_sigma_r3/r4-like"/>
</dbReference>
<sequence length="538" mass="58164">MRARWAAGPLPAPPPEARSAISPQRAPSPRCVRGERWRSAIFPGYVGVLLLAPWEHPPSHMTPALSSPASRDSHPYEMSALRKKLVSFSVAASFFSHVLHRWSSGKMRRWHSREASTTAMTKWNSYTQLATLVARAQGGDRAAFETLYQITAQAQYFAILAKTNPEIAPDLLQEVYCIAWKNIATVTPRLFIGYLNGVTRNVCLRYYERKGRASDVPASPDELEAVERERADGSEGGEHTANPAATIADRDEHRRLARALRDELDDGEREVVLMRFYQEMSLEAIAENQEVSVSTVQRTIKRALAKLRQVMVVLPAGPALAPALQRAVERTAAPGALPRRGNRERTGADRLVQAVAAAAVLGVVGSLGFVAAEHLKAPEPQIIYEEEVPAAEPSAAAADTVADTEPPQLVEMRTDRGTTLLRFTDASGMADAVLACDDGTEYRAETVAEAHGDAVAGVTGEEGGVADGESGAADAPDGGVGAGEERSDGTERTVTEFRFLVPSGTYHLTATDYRGNRTTGLITIDFPSSIPEPYVATK</sequence>
<keyword evidence="5" id="KW-0804">Transcription</keyword>
<dbReference type="InterPro" id="IPR039425">
    <property type="entry name" value="RNA_pol_sigma-70-like"/>
</dbReference>
<feature type="compositionally biased region" description="Basic and acidic residues" evidence="6">
    <location>
        <begin position="483"/>
        <end position="493"/>
    </location>
</feature>
<dbReference type="InterPro" id="IPR007630">
    <property type="entry name" value="RNA_pol_sigma70_r4"/>
</dbReference>
<feature type="compositionally biased region" description="Low complexity" evidence="6">
    <location>
        <begin position="467"/>
        <end position="477"/>
    </location>
</feature>
<evidence type="ECO:0000256" key="2">
    <source>
        <dbReference type="ARBA" id="ARBA00023015"/>
    </source>
</evidence>
<evidence type="ECO:0000256" key="4">
    <source>
        <dbReference type="ARBA" id="ARBA00023125"/>
    </source>
</evidence>
<gene>
    <name evidence="8" type="ORF">GKZ27_03625</name>
</gene>
<proteinExistence type="inferred from homology"/>
<dbReference type="PANTHER" id="PTHR43133">
    <property type="entry name" value="RNA POLYMERASE ECF-TYPE SIGMA FACTO"/>
    <property type="match status" value="1"/>
</dbReference>
<dbReference type="EMBL" id="WSRR01000005">
    <property type="protein sequence ID" value="MVX60551.1"/>
    <property type="molecule type" value="Genomic_DNA"/>
</dbReference>
<feature type="compositionally biased region" description="Basic and acidic residues" evidence="6">
    <location>
        <begin position="225"/>
        <end position="238"/>
    </location>
</feature>
<dbReference type="Gene3D" id="1.10.1740.10">
    <property type="match status" value="1"/>
</dbReference>